<dbReference type="PANTHER" id="PTHR47457">
    <property type="entry name" value="OS05G0345500 PROTEIN"/>
    <property type="match status" value="1"/>
</dbReference>
<keyword evidence="2" id="KW-1133">Transmembrane helix</keyword>
<dbReference type="OrthoDB" id="19132at2759"/>
<organism evidence="4 5">
    <name type="scientific">Kingdonia uniflora</name>
    <dbReference type="NCBI Taxonomy" id="39325"/>
    <lineage>
        <taxon>Eukaryota</taxon>
        <taxon>Viridiplantae</taxon>
        <taxon>Streptophyta</taxon>
        <taxon>Embryophyta</taxon>
        <taxon>Tracheophyta</taxon>
        <taxon>Spermatophyta</taxon>
        <taxon>Magnoliopsida</taxon>
        <taxon>Ranunculales</taxon>
        <taxon>Circaeasteraceae</taxon>
        <taxon>Kingdonia</taxon>
    </lineage>
</organism>
<dbReference type="EMBL" id="JACGCM010000155">
    <property type="protein sequence ID" value="KAF6175709.1"/>
    <property type="molecule type" value="Genomic_DNA"/>
</dbReference>
<feature type="domain" description="BTB" evidence="3">
    <location>
        <begin position="239"/>
        <end position="307"/>
    </location>
</feature>
<keyword evidence="5" id="KW-1185">Reference proteome</keyword>
<comment type="caution">
    <text evidence="4">The sequence shown here is derived from an EMBL/GenBank/DDBJ whole genome shotgun (WGS) entry which is preliminary data.</text>
</comment>
<evidence type="ECO:0000313" key="5">
    <source>
        <dbReference type="Proteomes" id="UP000541444"/>
    </source>
</evidence>
<dbReference type="SUPFAM" id="SSF54695">
    <property type="entry name" value="POZ domain"/>
    <property type="match status" value="1"/>
</dbReference>
<name>A0A7J7P8F4_9MAGN</name>
<feature type="transmembrane region" description="Helical" evidence="2">
    <location>
        <begin position="138"/>
        <end position="157"/>
    </location>
</feature>
<comment type="pathway">
    <text evidence="1">Protein modification; protein ubiquitination.</text>
</comment>
<dbReference type="AlphaFoldDB" id="A0A7J7P8F4"/>
<dbReference type="PROSITE" id="PS50097">
    <property type="entry name" value="BTB"/>
    <property type="match status" value="1"/>
</dbReference>
<evidence type="ECO:0000259" key="3">
    <source>
        <dbReference type="PROSITE" id="PS50097"/>
    </source>
</evidence>
<evidence type="ECO:0000256" key="1">
    <source>
        <dbReference type="ARBA" id="ARBA00004906"/>
    </source>
</evidence>
<dbReference type="InterPro" id="IPR011333">
    <property type="entry name" value="SKP1/BTB/POZ_sf"/>
</dbReference>
<dbReference type="Proteomes" id="UP000541444">
    <property type="component" value="Unassembled WGS sequence"/>
</dbReference>
<proteinExistence type="predicted"/>
<dbReference type="InterPro" id="IPR000210">
    <property type="entry name" value="BTB/POZ_dom"/>
</dbReference>
<evidence type="ECO:0000256" key="2">
    <source>
        <dbReference type="SAM" id="Phobius"/>
    </source>
</evidence>
<keyword evidence="2" id="KW-0812">Transmembrane</keyword>
<sequence>MVKARRIVLEEMIASEMQKLKYVSDHSLEMTIPAPIPPTYQGLSEEEAVEAEEDFSYKWRFHVFVLTSERTILRLGSLHLYQLFGGGGYKRGGDGSGGGGRERVKDSGSRRWLYNNVVRGKLDSTADSHLDIEGFRDFPIFVSIWIFLFSAVAFSYYKNLVIFRCKSWDKHVDYRYVNVMSFKQNQSSVWKHVISHDGNEGEVDDEDESEDRYEEEKVVPAHKVILGAPGSFPISSCNEDSIQLLGHGLVARAHKLILSLWSMPFMKMFTNGMRESGSSEILLSNVSLEAFVAMSQFMYHGDIDMKNSMDMGNFSIQLLLLADQFGITPLHQECYNTILEYLSEVNGTTMVHCGFYSEKVLVAQACYVPFWDKIILVTQEADGMKINEDSTFITDIPVTVAERPFNMLSIPFELIASLITLLLFERSVKGYLLLCVDLFSKVYLLLCADPFSKVYLLSRLRLQEFLEGLDSELR</sequence>
<keyword evidence="2" id="KW-0472">Membrane</keyword>
<dbReference type="CDD" id="cd18186">
    <property type="entry name" value="BTB_POZ_ZBTB_KLHL-like"/>
    <property type="match status" value="1"/>
</dbReference>
<dbReference type="Gene3D" id="3.30.710.10">
    <property type="entry name" value="Potassium Channel Kv1.1, Chain A"/>
    <property type="match status" value="1"/>
</dbReference>
<dbReference type="Pfam" id="PF00651">
    <property type="entry name" value="BTB"/>
    <property type="match status" value="1"/>
</dbReference>
<dbReference type="PANTHER" id="PTHR47457:SF1">
    <property type="entry name" value="BTB DOMAIN-CONTAINING PROTEIN-RELATED"/>
    <property type="match status" value="1"/>
</dbReference>
<gene>
    <name evidence="4" type="ORF">GIB67_022711</name>
</gene>
<accession>A0A7J7P8F4</accession>
<evidence type="ECO:0000313" key="4">
    <source>
        <dbReference type="EMBL" id="KAF6175709.1"/>
    </source>
</evidence>
<dbReference type="SMART" id="SM00225">
    <property type="entry name" value="BTB"/>
    <property type="match status" value="1"/>
</dbReference>
<protein>
    <recommendedName>
        <fullName evidence="3">BTB domain-containing protein</fullName>
    </recommendedName>
</protein>
<reference evidence="4 5" key="1">
    <citation type="journal article" date="2020" name="IScience">
        <title>Genome Sequencing of the Endangered Kingdonia uniflora (Circaeasteraceae, Ranunculales) Reveals Potential Mechanisms of Evolutionary Specialization.</title>
        <authorList>
            <person name="Sun Y."/>
            <person name="Deng T."/>
            <person name="Zhang A."/>
            <person name="Moore M.J."/>
            <person name="Landis J.B."/>
            <person name="Lin N."/>
            <person name="Zhang H."/>
            <person name="Zhang X."/>
            <person name="Huang J."/>
            <person name="Zhang X."/>
            <person name="Sun H."/>
            <person name="Wang H."/>
        </authorList>
    </citation>
    <scope>NUCLEOTIDE SEQUENCE [LARGE SCALE GENOMIC DNA]</scope>
    <source>
        <strain evidence="4">TB1705</strain>
        <tissue evidence="4">Leaf</tissue>
    </source>
</reference>